<organism evidence="9 10">
    <name type="scientific">Candidatus Nitrosotenuis uzonensis</name>
    <dbReference type="NCBI Taxonomy" id="1407055"/>
    <lineage>
        <taxon>Archaea</taxon>
        <taxon>Nitrososphaerota</taxon>
        <taxon>Candidatus Nitrosotenuis</taxon>
    </lineage>
</organism>
<dbReference type="RefSeq" id="WP_048194530.1">
    <property type="nucleotide sequence ID" value="NZ_CBTY010000006.1"/>
</dbReference>
<feature type="binding site" evidence="7">
    <location>
        <begin position="268"/>
        <end position="269"/>
    </location>
    <ligand>
        <name>L-histidine</name>
        <dbReference type="ChEBI" id="CHEBI:57595"/>
    </ligand>
</feature>
<dbReference type="Gene3D" id="3.40.50.800">
    <property type="entry name" value="Anticodon-binding domain"/>
    <property type="match status" value="1"/>
</dbReference>
<evidence type="ECO:0000256" key="4">
    <source>
        <dbReference type="ARBA" id="ARBA00022741"/>
    </source>
</evidence>
<gene>
    <name evidence="9" type="ORF">NITUZ_140200</name>
</gene>
<dbReference type="SUPFAM" id="SSF52954">
    <property type="entry name" value="Class II aaRS ABD-related"/>
    <property type="match status" value="1"/>
</dbReference>
<dbReference type="SUPFAM" id="SSF55681">
    <property type="entry name" value="Class II aaRS and biotin synthetases"/>
    <property type="match status" value="1"/>
</dbReference>
<dbReference type="Pfam" id="PF13393">
    <property type="entry name" value="tRNA-synt_His"/>
    <property type="match status" value="1"/>
</dbReference>
<dbReference type="GO" id="GO:0004821">
    <property type="term" value="F:histidine-tRNA ligase activity"/>
    <property type="evidence" value="ECO:0007669"/>
    <property type="project" value="UniProtKB-UniRule"/>
</dbReference>
<dbReference type="InterPro" id="IPR006195">
    <property type="entry name" value="aa-tRNA-synth_II"/>
</dbReference>
<dbReference type="GO" id="GO:0005524">
    <property type="term" value="F:ATP binding"/>
    <property type="evidence" value="ECO:0007669"/>
    <property type="project" value="InterPro"/>
</dbReference>
<dbReference type="InterPro" id="IPR004516">
    <property type="entry name" value="HisRS/HisZ"/>
</dbReference>
<dbReference type="PROSITE" id="PS50862">
    <property type="entry name" value="AA_TRNA_LIGASE_II"/>
    <property type="match status" value="1"/>
</dbReference>
<keyword evidence="9" id="KW-0436">Ligase</keyword>
<dbReference type="Pfam" id="PF03129">
    <property type="entry name" value="HGTP_anticodon"/>
    <property type="match status" value="1"/>
</dbReference>
<sequence length="425" mass="48178">MNLPRGMKDFETDEQTKLEFVRTKFLETCKIFGFSFMDPSPIELVSVIEAKSGPAIRDEIYFFTDKGEREVALRFDFTVGLTRYVVEQKSLKLPAKIAAFGGVWRYDEPQKGRYRYFHQWDLEIYGKPSLESDAEIIEFTSKFFSRLNLKGVTIHISHRKLVEAVVNKVFESDDPRLVSDIFRAIDKIQKKRKDEILQEYQAKGYAKEKLEKILEFSKISGAPEQVEKEFDMAAIPAWMELKELFSSLKNRGVENVMVNFGIVRGLDYYSGVVFEAFDVKSEVGALVGGGRYDSLPKAFGRDDIGATGVAGGVERIILSLESQGMQNLEQKPVVSVLFVNEQMLKPAVGIASRLRQMDIPTEIDLLGRPFKKQMENATNSKFAIIVAPKEYAERQVLVKNMDDGTEKLVHVDLIFSDANSLLGIS</sequence>
<dbReference type="PANTHER" id="PTHR43707:SF1">
    <property type="entry name" value="HISTIDINE--TRNA LIGASE, MITOCHONDRIAL-RELATED"/>
    <property type="match status" value="1"/>
</dbReference>
<feature type="domain" description="Aminoacyl-transfer RNA synthetases class-II family profile" evidence="8">
    <location>
        <begin position="20"/>
        <end position="346"/>
    </location>
</feature>
<dbReference type="NCBIfam" id="TIGR00442">
    <property type="entry name" value="hisS"/>
    <property type="match status" value="1"/>
</dbReference>
<dbReference type="Gene3D" id="3.30.930.10">
    <property type="entry name" value="Bira Bifunctional Protein, Domain 2"/>
    <property type="match status" value="1"/>
</dbReference>
<proteinExistence type="inferred from homology"/>
<dbReference type="OrthoDB" id="8659at2157"/>
<feature type="binding site" evidence="7">
    <location>
        <position position="264"/>
    </location>
    <ligand>
        <name>L-histidine</name>
        <dbReference type="ChEBI" id="CHEBI:57595"/>
    </ligand>
</feature>
<dbReference type="InterPro" id="IPR015807">
    <property type="entry name" value="His-tRNA-ligase"/>
</dbReference>
<dbReference type="PIRSF" id="PIRSF001549">
    <property type="entry name" value="His-tRNA_synth"/>
    <property type="match status" value="1"/>
</dbReference>
<comment type="catalytic activity">
    <reaction evidence="5">
        <text>tRNA(His) + L-histidine + ATP = L-histidyl-tRNA(His) + AMP + diphosphate + H(+)</text>
        <dbReference type="Rhea" id="RHEA:17313"/>
        <dbReference type="Rhea" id="RHEA-COMP:9665"/>
        <dbReference type="Rhea" id="RHEA-COMP:9689"/>
        <dbReference type="ChEBI" id="CHEBI:15378"/>
        <dbReference type="ChEBI" id="CHEBI:30616"/>
        <dbReference type="ChEBI" id="CHEBI:33019"/>
        <dbReference type="ChEBI" id="CHEBI:57595"/>
        <dbReference type="ChEBI" id="CHEBI:78442"/>
        <dbReference type="ChEBI" id="CHEBI:78527"/>
        <dbReference type="ChEBI" id="CHEBI:456215"/>
        <dbReference type="EC" id="6.1.1.21"/>
    </reaction>
</comment>
<dbReference type="EC" id="6.1.1.21" evidence="2 6"/>
<evidence type="ECO:0000256" key="3">
    <source>
        <dbReference type="ARBA" id="ARBA00017399"/>
    </source>
</evidence>
<feature type="binding site" evidence="7">
    <location>
        <begin position="76"/>
        <end position="78"/>
    </location>
    <ligand>
        <name>L-histidine</name>
        <dbReference type="ChEBI" id="CHEBI:57595"/>
    </ligand>
</feature>
<name>V6ARH7_9ARCH</name>
<evidence type="ECO:0000256" key="7">
    <source>
        <dbReference type="PIRSR" id="PIRSR001549-1"/>
    </source>
</evidence>
<evidence type="ECO:0000256" key="5">
    <source>
        <dbReference type="ARBA" id="ARBA00047639"/>
    </source>
</evidence>
<feature type="binding site" evidence="7">
    <location>
        <position position="123"/>
    </location>
    <ligand>
        <name>L-histidine</name>
        <dbReference type="ChEBI" id="CHEBI:57595"/>
    </ligand>
</feature>
<evidence type="ECO:0000256" key="2">
    <source>
        <dbReference type="ARBA" id="ARBA00012815"/>
    </source>
</evidence>
<keyword evidence="9" id="KW-0030">Aminoacyl-tRNA synthetase</keyword>
<dbReference type="STRING" id="1407055.NITUZ_140200"/>
<evidence type="ECO:0000313" key="9">
    <source>
        <dbReference type="EMBL" id="CDI05125.1"/>
    </source>
</evidence>
<dbReference type="Proteomes" id="UP000018159">
    <property type="component" value="Unassembled WGS sequence"/>
</dbReference>
<dbReference type="InterPro" id="IPR041715">
    <property type="entry name" value="HisRS-like_core"/>
</dbReference>
<evidence type="ECO:0000259" key="8">
    <source>
        <dbReference type="PROSITE" id="PS50862"/>
    </source>
</evidence>
<dbReference type="EMBL" id="CBTY010000006">
    <property type="protein sequence ID" value="CDI05125.1"/>
    <property type="molecule type" value="Genomic_DNA"/>
</dbReference>
<reference evidence="9 10" key="1">
    <citation type="journal article" date="2013" name="PLoS ONE">
        <title>Enrichment and Genome Sequence of the Group I.1a Ammonia-Oxidizing Archaeon ?Ca. Nitrosotenuis uzonensis? Representing a Clade Globally.</title>
        <authorList>
            <person name="Lebedeva E.V."/>
            <person name="Hatzenpichler R."/>
            <person name="Pelletier E."/>
            <person name="Schuster N."/>
            <person name="Hauzmayer S."/>
            <person name="Bulaev A."/>
            <person name="Grigor'eva N.V."/>
            <person name="Galushko A."/>
            <person name="Schmid M."/>
            <person name="Palatinszky M."/>
            <person name="Le Paslier D."/>
            <person name="Daims H."/>
            <person name="Wagner M."/>
        </authorList>
    </citation>
    <scope>NUCLEOTIDE SEQUENCE [LARGE SCALE GENOMIC DNA]</scope>
    <source>
        <strain evidence="9 10">N4</strain>
    </source>
</reference>
<evidence type="ECO:0000256" key="6">
    <source>
        <dbReference type="NCBIfam" id="TIGR00442"/>
    </source>
</evidence>
<dbReference type="PANTHER" id="PTHR43707">
    <property type="entry name" value="HISTIDYL-TRNA SYNTHETASE"/>
    <property type="match status" value="1"/>
</dbReference>
<keyword evidence="4" id="KW-0547">Nucleotide-binding</keyword>
<evidence type="ECO:0000313" key="10">
    <source>
        <dbReference type="Proteomes" id="UP000018159"/>
    </source>
</evidence>
<dbReference type="GO" id="GO:0006427">
    <property type="term" value="P:histidyl-tRNA aminoacylation"/>
    <property type="evidence" value="ECO:0007669"/>
    <property type="project" value="UniProtKB-UniRule"/>
</dbReference>
<dbReference type="AlphaFoldDB" id="V6ARH7"/>
<dbReference type="GO" id="GO:0005737">
    <property type="term" value="C:cytoplasm"/>
    <property type="evidence" value="ECO:0007669"/>
    <property type="project" value="UniProtKB-UniRule"/>
</dbReference>
<comment type="similarity">
    <text evidence="1">Belongs to the class-II aminoacyl-tRNA synthetase family.</text>
</comment>
<dbReference type="InterPro" id="IPR036621">
    <property type="entry name" value="Anticodon-bd_dom_sf"/>
</dbReference>
<feature type="binding site" evidence="7">
    <location>
        <position position="105"/>
    </location>
    <ligand>
        <name>L-histidine</name>
        <dbReference type="ChEBI" id="CHEBI:57595"/>
    </ligand>
</feature>
<evidence type="ECO:0000256" key="1">
    <source>
        <dbReference type="ARBA" id="ARBA00008226"/>
    </source>
</evidence>
<keyword evidence="10" id="KW-1185">Reference proteome</keyword>
<dbReference type="InterPro" id="IPR004154">
    <property type="entry name" value="Anticodon-bd"/>
</dbReference>
<feature type="binding site" evidence="7">
    <location>
        <position position="119"/>
    </location>
    <ligand>
        <name>L-histidine</name>
        <dbReference type="ChEBI" id="CHEBI:57595"/>
    </ligand>
</feature>
<dbReference type="InterPro" id="IPR045864">
    <property type="entry name" value="aa-tRNA-synth_II/BPL/LPL"/>
</dbReference>
<accession>V6ARH7</accession>
<comment type="caution">
    <text evidence="9">The sequence shown here is derived from an EMBL/GenBank/DDBJ whole genome shotgun (WGS) entry which is preliminary data.</text>
</comment>
<dbReference type="CDD" id="cd00773">
    <property type="entry name" value="HisRS-like_core"/>
    <property type="match status" value="1"/>
</dbReference>
<protein>
    <recommendedName>
        <fullName evidence="3 6">Histidine--tRNA ligase</fullName>
        <ecNumber evidence="2 6">6.1.1.21</ecNumber>
    </recommendedName>
</protein>